<evidence type="ECO:0000313" key="3">
    <source>
        <dbReference type="Proteomes" id="UP001365846"/>
    </source>
</evidence>
<organism evidence="2 3">
    <name type="scientific">Variovorax ureilyticus</name>
    <dbReference type="NCBI Taxonomy" id="1836198"/>
    <lineage>
        <taxon>Bacteria</taxon>
        <taxon>Pseudomonadati</taxon>
        <taxon>Pseudomonadota</taxon>
        <taxon>Betaproteobacteria</taxon>
        <taxon>Burkholderiales</taxon>
        <taxon>Comamonadaceae</taxon>
        <taxon>Variovorax</taxon>
    </lineage>
</organism>
<feature type="region of interest" description="Disordered" evidence="1">
    <location>
        <begin position="1"/>
        <end position="22"/>
    </location>
</feature>
<comment type="caution">
    <text evidence="2">The sequence shown here is derived from an EMBL/GenBank/DDBJ whole genome shotgun (WGS) entry which is preliminary data.</text>
</comment>
<accession>A0ABU8VMA1</accession>
<dbReference type="Proteomes" id="UP001365846">
    <property type="component" value="Unassembled WGS sequence"/>
</dbReference>
<evidence type="ECO:0000313" key="2">
    <source>
        <dbReference type="EMBL" id="MEJ8814788.1"/>
    </source>
</evidence>
<sequence>MRAPSGGRPWKTTSLERPDSKVKGRVLRDAIYNTLPRGGPIAATVRVLD</sequence>
<keyword evidence="3" id="KW-1185">Reference proteome</keyword>
<name>A0ABU8VMA1_9BURK</name>
<protein>
    <submittedName>
        <fullName evidence="2">Uncharacterized protein</fullName>
    </submittedName>
</protein>
<dbReference type="RefSeq" id="WP_340360017.1">
    <property type="nucleotide sequence ID" value="NZ_JBBKZU010000015.1"/>
</dbReference>
<reference evidence="2 3" key="1">
    <citation type="submission" date="2024-03" db="EMBL/GenBank/DDBJ databases">
        <title>Novel species of the genus Variovorax.</title>
        <authorList>
            <person name="Liu Q."/>
            <person name="Xin Y.-H."/>
        </authorList>
    </citation>
    <scope>NUCLEOTIDE SEQUENCE [LARGE SCALE GENOMIC DNA]</scope>
    <source>
        <strain evidence="2 3">KACC 18899</strain>
    </source>
</reference>
<dbReference type="EMBL" id="JBBKZU010000015">
    <property type="protein sequence ID" value="MEJ8814788.1"/>
    <property type="molecule type" value="Genomic_DNA"/>
</dbReference>
<gene>
    <name evidence="2" type="ORF">WKW77_27200</name>
</gene>
<evidence type="ECO:0000256" key="1">
    <source>
        <dbReference type="SAM" id="MobiDB-lite"/>
    </source>
</evidence>
<proteinExistence type="predicted"/>